<evidence type="ECO:0000313" key="1">
    <source>
        <dbReference type="EMBL" id="KAH3876844.1"/>
    </source>
</evidence>
<name>A0A9D4MIR3_DREPO</name>
<dbReference type="EMBL" id="JAIWYP010000001">
    <property type="protein sequence ID" value="KAH3876844.1"/>
    <property type="molecule type" value="Genomic_DNA"/>
</dbReference>
<reference evidence="1" key="1">
    <citation type="journal article" date="2019" name="bioRxiv">
        <title>The Genome of the Zebra Mussel, Dreissena polymorpha: A Resource for Invasive Species Research.</title>
        <authorList>
            <person name="McCartney M.A."/>
            <person name="Auch B."/>
            <person name="Kono T."/>
            <person name="Mallez S."/>
            <person name="Zhang Y."/>
            <person name="Obille A."/>
            <person name="Becker A."/>
            <person name="Abrahante J.E."/>
            <person name="Garbe J."/>
            <person name="Badalamenti J.P."/>
            <person name="Herman A."/>
            <person name="Mangelson H."/>
            <person name="Liachko I."/>
            <person name="Sullivan S."/>
            <person name="Sone E.D."/>
            <person name="Koren S."/>
            <person name="Silverstein K.A.T."/>
            <person name="Beckman K.B."/>
            <person name="Gohl D.M."/>
        </authorList>
    </citation>
    <scope>NUCLEOTIDE SEQUENCE</scope>
    <source>
        <strain evidence="1">Duluth1</strain>
        <tissue evidence="1">Whole animal</tissue>
    </source>
</reference>
<sequence length="115" mass="13544">MASLRKILGDRIMEKMRNDDIRKALNHNETIMQRVLVRQHQGLGHVLRMEKNMIANMTLNERLDEKTKSGRPKTTWESAAFSRYDEGPKILTWAAQDRNRWRLLSNHVRAHVDVP</sequence>
<dbReference type="Proteomes" id="UP000828390">
    <property type="component" value="Unassembled WGS sequence"/>
</dbReference>
<proteinExistence type="predicted"/>
<gene>
    <name evidence="1" type="ORF">DPMN_000695</name>
</gene>
<comment type="caution">
    <text evidence="1">The sequence shown here is derived from an EMBL/GenBank/DDBJ whole genome shotgun (WGS) entry which is preliminary data.</text>
</comment>
<reference evidence="1" key="2">
    <citation type="submission" date="2020-11" db="EMBL/GenBank/DDBJ databases">
        <authorList>
            <person name="McCartney M.A."/>
            <person name="Auch B."/>
            <person name="Kono T."/>
            <person name="Mallez S."/>
            <person name="Becker A."/>
            <person name="Gohl D.M."/>
            <person name="Silverstein K.A.T."/>
            <person name="Koren S."/>
            <person name="Bechman K.B."/>
            <person name="Herman A."/>
            <person name="Abrahante J.E."/>
            <person name="Garbe J."/>
        </authorList>
    </citation>
    <scope>NUCLEOTIDE SEQUENCE</scope>
    <source>
        <strain evidence="1">Duluth1</strain>
        <tissue evidence="1">Whole animal</tissue>
    </source>
</reference>
<accession>A0A9D4MIR3</accession>
<protein>
    <submittedName>
        <fullName evidence="1">Uncharacterized protein</fullName>
    </submittedName>
</protein>
<dbReference type="AlphaFoldDB" id="A0A9D4MIR3"/>
<keyword evidence="2" id="KW-1185">Reference proteome</keyword>
<evidence type="ECO:0000313" key="2">
    <source>
        <dbReference type="Proteomes" id="UP000828390"/>
    </source>
</evidence>
<organism evidence="1 2">
    <name type="scientific">Dreissena polymorpha</name>
    <name type="common">Zebra mussel</name>
    <name type="synonym">Mytilus polymorpha</name>
    <dbReference type="NCBI Taxonomy" id="45954"/>
    <lineage>
        <taxon>Eukaryota</taxon>
        <taxon>Metazoa</taxon>
        <taxon>Spiralia</taxon>
        <taxon>Lophotrochozoa</taxon>
        <taxon>Mollusca</taxon>
        <taxon>Bivalvia</taxon>
        <taxon>Autobranchia</taxon>
        <taxon>Heteroconchia</taxon>
        <taxon>Euheterodonta</taxon>
        <taxon>Imparidentia</taxon>
        <taxon>Neoheterodontei</taxon>
        <taxon>Myida</taxon>
        <taxon>Dreissenoidea</taxon>
        <taxon>Dreissenidae</taxon>
        <taxon>Dreissena</taxon>
    </lineage>
</organism>